<sequence length="53" mass="6051">MGGIGARNLQSTPYEYPLADGLFPLPFVFQEIKLDYSNHFQRATGFRKRGFVV</sequence>
<evidence type="ECO:0000313" key="1">
    <source>
        <dbReference type="EMBL" id="EHK97416.1"/>
    </source>
</evidence>
<dbReference type="EMBL" id="AGUE01000195">
    <property type="protein sequence ID" value="EHK97416.1"/>
    <property type="molecule type" value="Genomic_DNA"/>
</dbReference>
<dbReference type="AlphaFoldDB" id="H0EVN2"/>
<gene>
    <name evidence="1" type="ORF">M7I_6832</name>
</gene>
<accession>H0EVN2</accession>
<evidence type="ECO:0000313" key="2">
    <source>
        <dbReference type="Proteomes" id="UP000005446"/>
    </source>
</evidence>
<dbReference type="HOGENOM" id="CLU_3068861_0_0_1"/>
<protein>
    <submittedName>
        <fullName evidence="1">Uncharacterized protein</fullName>
    </submittedName>
</protein>
<organism evidence="1 2">
    <name type="scientific">Glarea lozoyensis (strain ATCC 74030 / MF5533)</name>
    <dbReference type="NCBI Taxonomy" id="1104152"/>
    <lineage>
        <taxon>Eukaryota</taxon>
        <taxon>Fungi</taxon>
        <taxon>Dikarya</taxon>
        <taxon>Ascomycota</taxon>
        <taxon>Pezizomycotina</taxon>
        <taxon>Leotiomycetes</taxon>
        <taxon>Helotiales</taxon>
        <taxon>Helotiaceae</taxon>
        <taxon>Glarea</taxon>
    </lineage>
</organism>
<name>H0EVN2_GLAL7</name>
<dbReference type="Proteomes" id="UP000005446">
    <property type="component" value="Unassembled WGS sequence"/>
</dbReference>
<dbReference type="InParanoid" id="H0EVN2"/>
<proteinExistence type="predicted"/>
<keyword evidence="2" id="KW-1185">Reference proteome</keyword>
<comment type="caution">
    <text evidence="1">The sequence shown here is derived from an EMBL/GenBank/DDBJ whole genome shotgun (WGS) entry which is preliminary data.</text>
</comment>
<reference evidence="1 2" key="1">
    <citation type="journal article" date="2012" name="Eukaryot. Cell">
        <title>Genome sequence of the fungus Glarea lozoyensis: the first genome sequence of a species from the Helotiaceae family.</title>
        <authorList>
            <person name="Youssar L."/>
            <person name="Gruening B.A."/>
            <person name="Erxleben A."/>
            <person name="Guenther S."/>
            <person name="Huettel W."/>
        </authorList>
    </citation>
    <scope>NUCLEOTIDE SEQUENCE [LARGE SCALE GENOMIC DNA]</scope>
    <source>
        <strain evidence="2">ATCC 74030 / MF5533</strain>
    </source>
</reference>